<gene>
    <name evidence="1" type="ORF">UFOPK2754_01679</name>
</gene>
<proteinExistence type="predicted"/>
<accession>A0A6J6TQF9</accession>
<dbReference type="SUPFAM" id="SSF48452">
    <property type="entry name" value="TPR-like"/>
    <property type="match status" value="2"/>
</dbReference>
<dbReference type="Gene3D" id="1.25.40.10">
    <property type="entry name" value="Tetratricopeptide repeat domain"/>
    <property type="match status" value="2"/>
</dbReference>
<dbReference type="EMBL" id="CAEZYR010000059">
    <property type="protein sequence ID" value="CAB4748787.1"/>
    <property type="molecule type" value="Genomic_DNA"/>
</dbReference>
<dbReference type="InterPro" id="IPR011990">
    <property type="entry name" value="TPR-like_helical_dom_sf"/>
</dbReference>
<sequence length="978" mass="105740">MSPSARSAQLHHSQVVELIQWLEDVAADGSRARVVTLASTDAARRQATIRGFYERIVRHPRFGRAWPATLPAGSLAPFFPPDRDDTPNGFMWFGVCGSREPVSEAAQFLAQFQAVRVLPDHDEWIYDLPYAVLDGVCASPRFESAADYADQAFGLLGDPQGKDSAQMRTIVRSLDTLVEANPLLPDGGVLEHDGPRLRARAMLAAGWLQRFARRTPVVLVIDEAQHAGSFVTELVAQLAASTAPILIVLSGQPIGADTFVAAAGERLAGPLGAMAGSPVPVLGLPSGEVGRLTGLLATAMPSTLFTRRHLERACEAIGALHAPQQLLETLLEDGWARVIDEPVLAFADDEHLFAARDAALSIFEDEIDSTCAALCLAVQAETNGENLLERVVAHRAASVWADPTSAMAFTTARLLAMQGDLEGALALSGAASNPLQAAVVAGWEQTAGLRIVTPDDFPNEQPHCAETLVVQAAVLAHRHPATARAKLARAIERMGAFDHDATGDDLARVRFAAARVSLSLGDLEGVERALVPAGRYWLTERTNGELDRLDQWRRQPGFVARSVDVIANLVAITTLRHHVPDSISLGHFLVGRLALLEKLDRLGIADDSRYVADEACTAFARFRFEQPVDHWNARAWCGWVHHRRGDTDGALRELDALAAEQARLVGLTAPERLRTLARKGRCLVDAKRFAEAHDLLHEVRDELAANPTADQALLAEVRHWHAETIAAAGDFVSAGYEMSGVVAWRAANLPPDDEDLLSSRHRYAFSTLRTGAASLAAAEMREVVTHREQLDLPDSPRLLAARLSFGAYLMQLGRPEEGIGELQEVVHHRSEALAASDPLVVDARAELGSCLLVLGRFDDAFGELDEVVRQREAAGCTDEFPYLVIRQQRAVCLRSLGRFDEADRELDAVAVAVASSELPADHPFAQHVQSLRVPVAAEAIAGTSSRGAGNPEPPLFAFVCDTTRSSPAHDPTAADPQM</sequence>
<protein>
    <submittedName>
        <fullName evidence="1">Unannotated protein</fullName>
    </submittedName>
</protein>
<name>A0A6J6TQF9_9ZZZZ</name>
<dbReference type="AlphaFoldDB" id="A0A6J6TQF9"/>
<evidence type="ECO:0000313" key="1">
    <source>
        <dbReference type="EMBL" id="CAB4748787.1"/>
    </source>
</evidence>
<organism evidence="1">
    <name type="scientific">freshwater metagenome</name>
    <dbReference type="NCBI Taxonomy" id="449393"/>
    <lineage>
        <taxon>unclassified sequences</taxon>
        <taxon>metagenomes</taxon>
        <taxon>ecological metagenomes</taxon>
    </lineage>
</organism>
<reference evidence="1" key="1">
    <citation type="submission" date="2020-05" db="EMBL/GenBank/DDBJ databases">
        <authorList>
            <person name="Chiriac C."/>
            <person name="Salcher M."/>
            <person name="Ghai R."/>
            <person name="Kavagutti S V."/>
        </authorList>
    </citation>
    <scope>NUCLEOTIDE SEQUENCE</scope>
</reference>